<protein>
    <submittedName>
        <fullName evidence="1">Uncharacterized protein</fullName>
    </submittedName>
</protein>
<name>G5SVZ4_9BACT</name>
<evidence type="ECO:0000313" key="1">
    <source>
        <dbReference type="EMBL" id="EHG98459.1"/>
    </source>
</evidence>
<evidence type="ECO:0000313" key="2">
    <source>
        <dbReference type="Proteomes" id="UP000003598"/>
    </source>
</evidence>
<gene>
    <name evidence="1" type="ORF">HMPREF9441_03566</name>
</gene>
<sequence>MFYFVFVLLLSSDVSRKRAFFELNRDMMKLTYKNHSAANGFSFAAE</sequence>
<organism evidence="1 2">
    <name type="scientific">Paraprevotella clara YIT 11840</name>
    <dbReference type="NCBI Taxonomy" id="762968"/>
    <lineage>
        <taxon>Bacteria</taxon>
        <taxon>Pseudomonadati</taxon>
        <taxon>Bacteroidota</taxon>
        <taxon>Bacteroidia</taxon>
        <taxon>Bacteroidales</taxon>
        <taxon>Prevotellaceae</taxon>
        <taxon>Paraprevotella</taxon>
    </lineage>
</organism>
<dbReference type="EMBL" id="AFFY01000074">
    <property type="protein sequence ID" value="EHG98459.1"/>
    <property type="molecule type" value="Genomic_DNA"/>
</dbReference>
<dbReference type="Proteomes" id="UP000003598">
    <property type="component" value="Unassembled WGS sequence"/>
</dbReference>
<dbReference type="PATRIC" id="fig|762968.3.peg.3125"/>
<proteinExistence type="predicted"/>
<dbReference type="HOGENOM" id="CLU_3186801_0_0_10"/>
<keyword evidence="2" id="KW-1185">Reference proteome</keyword>
<accession>G5SVZ4</accession>
<dbReference type="AlphaFoldDB" id="G5SVZ4"/>
<reference evidence="1 2" key="1">
    <citation type="submission" date="2011-03" db="EMBL/GenBank/DDBJ databases">
        <authorList>
            <person name="Weinstock G."/>
            <person name="Sodergren E."/>
            <person name="Clifton S."/>
            <person name="Fulton L."/>
            <person name="Fulton B."/>
            <person name="Courtney L."/>
            <person name="Fronick C."/>
            <person name="Harrison M."/>
            <person name="Strong C."/>
            <person name="Farmer C."/>
            <person name="Delahaunty K."/>
            <person name="Markovic C."/>
            <person name="Hall O."/>
            <person name="Minx P."/>
            <person name="Tomlinson C."/>
            <person name="Mitreva M."/>
            <person name="Hou S."/>
            <person name="Chen J."/>
            <person name="Wollam A."/>
            <person name="Pepin K.H."/>
            <person name="Johnson M."/>
            <person name="Bhonagiri V."/>
            <person name="Zhang X."/>
            <person name="Suruliraj S."/>
            <person name="Warren W."/>
            <person name="Chinwalla A."/>
            <person name="Mardis E.R."/>
            <person name="Wilson R.K."/>
        </authorList>
    </citation>
    <scope>NUCLEOTIDE SEQUENCE [LARGE SCALE GENOMIC DNA]</scope>
    <source>
        <strain evidence="1 2">YIT 11840</strain>
    </source>
</reference>
<comment type="caution">
    <text evidence="1">The sequence shown here is derived from an EMBL/GenBank/DDBJ whole genome shotgun (WGS) entry which is preliminary data.</text>
</comment>